<feature type="transmembrane region" description="Helical" evidence="1">
    <location>
        <begin position="61"/>
        <end position="81"/>
    </location>
</feature>
<keyword evidence="1" id="KW-1133">Transmembrane helix</keyword>
<sequence length="83" mass="9698">MYRFIVILLLLMSSLLLIFTPYIHGRGQINLYVQMLLYVTTLLGLYMSALFGNVSHRKLFVGLYLIIVILIISMHTFNFWIAK</sequence>
<dbReference type="RefSeq" id="WP_099577868.1">
    <property type="nucleotide sequence ID" value="NZ_MJBI02000001.1"/>
</dbReference>
<gene>
    <name evidence="2" type="ORF">BFS35_003310</name>
</gene>
<protein>
    <submittedName>
        <fullName evidence="2">Uncharacterized protein</fullName>
    </submittedName>
</protein>
<comment type="caution">
    <text evidence="2">The sequence shown here is derived from an EMBL/GenBank/DDBJ whole genome shotgun (WGS) entry which is preliminary data.</text>
</comment>
<evidence type="ECO:0000313" key="2">
    <source>
        <dbReference type="EMBL" id="RAI82727.1"/>
    </source>
</evidence>
<evidence type="ECO:0000313" key="3">
    <source>
        <dbReference type="Proteomes" id="UP000229523"/>
    </source>
</evidence>
<name>A0A2G5NUE0_9STAP</name>
<keyword evidence="3" id="KW-1185">Reference proteome</keyword>
<evidence type="ECO:0000256" key="1">
    <source>
        <dbReference type="SAM" id="Phobius"/>
    </source>
</evidence>
<reference evidence="2 3" key="1">
    <citation type="journal article" date="2018" name="Front. Microbiol.">
        <title>Description and Comparative Genomics of Macrococcus caseolyticus subsp. hominis subsp. nov., Macrococcus goetzii sp. nov., Macrococcus epidermidis sp. nov., and Macrococcus bohemicus sp. nov., Novel Macrococci From Human Clinical Material With Virulence Potential and Suspected Uptake of Foreign DNA by Natural Transformation.</title>
        <authorList>
            <person name="Maslanova I."/>
            <person name="Wertheimer Z."/>
            <person name="Sedlacek I."/>
            <person name="Svec P."/>
            <person name="Indrakova A."/>
            <person name="Kovarovic V."/>
            <person name="Schumann P."/>
            <person name="Sproer C."/>
            <person name="Kralova S."/>
            <person name="Sedo O."/>
            <person name="Kristofova L."/>
            <person name="Vrbovska V."/>
            <person name="Fuzik T."/>
            <person name="Petras P."/>
            <person name="Zdrahal Z."/>
            <person name="Ruzickova V."/>
            <person name="Doskar J."/>
            <person name="Pantucek R."/>
        </authorList>
    </citation>
    <scope>NUCLEOTIDE SEQUENCE [LARGE SCALE GENOMIC DNA]</scope>
    <source>
        <strain evidence="2 3">CCM 4927</strain>
    </source>
</reference>
<keyword evidence="1" id="KW-0472">Membrane</keyword>
<dbReference type="Proteomes" id="UP000229523">
    <property type="component" value="Unassembled WGS sequence"/>
</dbReference>
<organism evidence="2 3">
    <name type="scientific">Macrococcoides goetzii</name>
    <dbReference type="NCBI Taxonomy" id="1891097"/>
    <lineage>
        <taxon>Bacteria</taxon>
        <taxon>Bacillati</taxon>
        <taxon>Bacillota</taxon>
        <taxon>Bacilli</taxon>
        <taxon>Bacillales</taxon>
        <taxon>Staphylococcaceae</taxon>
        <taxon>Macrococcoides</taxon>
    </lineage>
</organism>
<feature type="transmembrane region" description="Helical" evidence="1">
    <location>
        <begin position="35"/>
        <end position="54"/>
    </location>
</feature>
<keyword evidence="1" id="KW-0812">Transmembrane</keyword>
<dbReference type="EMBL" id="MJBI02000001">
    <property type="protein sequence ID" value="RAI82727.1"/>
    <property type="molecule type" value="Genomic_DNA"/>
</dbReference>
<proteinExistence type="predicted"/>
<dbReference type="AlphaFoldDB" id="A0A2G5NUE0"/>
<accession>A0A2G5NUE0</accession>